<feature type="region of interest" description="Disordered" evidence="7">
    <location>
        <begin position="1"/>
        <end position="46"/>
    </location>
</feature>
<accession>A0AAX6HLF7</accession>
<dbReference type="PANTHER" id="PTHR15139:SF0">
    <property type="entry name" value="TUBULIN-SPECIFIC CHAPERONE C"/>
    <property type="match status" value="1"/>
</dbReference>
<evidence type="ECO:0000313" key="10">
    <source>
        <dbReference type="EMBL" id="KAJ6841517.1"/>
    </source>
</evidence>
<evidence type="ECO:0000256" key="1">
    <source>
        <dbReference type="ARBA" id="ARBA00004496"/>
    </source>
</evidence>
<evidence type="ECO:0000256" key="2">
    <source>
        <dbReference type="ARBA" id="ARBA00008848"/>
    </source>
</evidence>
<evidence type="ECO:0000256" key="5">
    <source>
        <dbReference type="ARBA" id="ARBA00023186"/>
    </source>
</evidence>
<evidence type="ECO:0000313" key="11">
    <source>
        <dbReference type="Proteomes" id="UP001140949"/>
    </source>
</evidence>
<dbReference type="Pfam" id="PF16752">
    <property type="entry name" value="TBCC_N"/>
    <property type="match status" value="1"/>
</dbReference>
<dbReference type="PANTHER" id="PTHR15139">
    <property type="entry name" value="TUBULIN FOLDING COFACTOR C"/>
    <property type="match status" value="1"/>
</dbReference>
<evidence type="ECO:0000259" key="8">
    <source>
        <dbReference type="PROSITE" id="PS51329"/>
    </source>
</evidence>
<reference evidence="10" key="2">
    <citation type="submission" date="2023-04" db="EMBL/GenBank/DDBJ databases">
        <authorList>
            <person name="Bruccoleri R.E."/>
            <person name="Oakeley E.J."/>
            <person name="Faust A.-M."/>
            <person name="Dessus-Babus S."/>
            <person name="Altorfer M."/>
            <person name="Burckhardt D."/>
            <person name="Oertli M."/>
            <person name="Naumann U."/>
            <person name="Petersen F."/>
            <person name="Wong J."/>
        </authorList>
    </citation>
    <scope>NUCLEOTIDE SEQUENCE</scope>
    <source>
        <strain evidence="10">GSM-AAB239-AS_SAM_17_03QT</strain>
        <tissue evidence="10">Leaf</tissue>
    </source>
</reference>
<dbReference type="InterPro" id="IPR006599">
    <property type="entry name" value="CARP_motif"/>
</dbReference>
<dbReference type="Gene3D" id="1.20.58.1250">
    <property type="entry name" value="Tubulin Binding Cofactor C, N-terminal domain"/>
    <property type="match status" value="1"/>
</dbReference>
<dbReference type="Gene3D" id="2.160.20.70">
    <property type="match status" value="1"/>
</dbReference>
<dbReference type="EMBL" id="JANAVB010008599">
    <property type="protein sequence ID" value="KAJ6841517.1"/>
    <property type="molecule type" value="Genomic_DNA"/>
</dbReference>
<dbReference type="InterPro" id="IPR031925">
    <property type="entry name" value="TBCC_N"/>
</dbReference>
<keyword evidence="3" id="KW-0963">Cytoplasm</keyword>
<dbReference type="GO" id="GO:0007021">
    <property type="term" value="P:tubulin complex assembly"/>
    <property type="evidence" value="ECO:0007669"/>
    <property type="project" value="TreeGrafter"/>
</dbReference>
<dbReference type="Proteomes" id="UP001140949">
    <property type="component" value="Unassembled WGS sequence"/>
</dbReference>
<dbReference type="InterPro" id="IPR038397">
    <property type="entry name" value="TBCC_N_sf"/>
</dbReference>
<dbReference type="EMBL" id="JANAVB010031217">
    <property type="protein sequence ID" value="KAJ6812299.1"/>
    <property type="molecule type" value="Genomic_DNA"/>
</dbReference>
<dbReference type="GO" id="GO:0015631">
    <property type="term" value="F:tubulin binding"/>
    <property type="evidence" value="ECO:0007669"/>
    <property type="project" value="InterPro"/>
</dbReference>
<evidence type="ECO:0000256" key="3">
    <source>
        <dbReference type="ARBA" id="ARBA00022490"/>
    </source>
</evidence>
<dbReference type="InterPro" id="IPR012945">
    <property type="entry name" value="Tubulin-bd_cofactor_C_dom"/>
</dbReference>
<comment type="caution">
    <text evidence="10">The sequence shown here is derived from an EMBL/GenBank/DDBJ whole genome shotgun (WGS) entry which is preliminary data.</text>
</comment>
<dbReference type="InterPro" id="IPR017901">
    <property type="entry name" value="C-CAP_CF_C-like"/>
</dbReference>
<organism evidence="10 11">
    <name type="scientific">Iris pallida</name>
    <name type="common">Sweet iris</name>
    <dbReference type="NCBI Taxonomy" id="29817"/>
    <lineage>
        <taxon>Eukaryota</taxon>
        <taxon>Viridiplantae</taxon>
        <taxon>Streptophyta</taxon>
        <taxon>Embryophyta</taxon>
        <taxon>Tracheophyta</taxon>
        <taxon>Spermatophyta</taxon>
        <taxon>Magnoliopsida</taxon>
        <taxon>Liliopsida</taxon>
        <taxon>Asparagales</taxon>
        <taxon>Iridaceae</taxon>
        <taxon>Iridoideae</taxon>
        <taxon>Irideae</taxon>
        <taxon>Iris</taxon>
    </lineage>
</organism>
<sequence length="363" mass="40078">MGETDPHPHPDPDPDPTPANKKHQAMLDRLSNHQARRGSGCRLGSESAPAFESVSSFLSLFSSAKQSIESDLSRIRTLSSDPKPDIDRVSASVSDLERTLAENSYFLPSYELRSSLKSISDLKEGLETLTSDLVPKKKFSFRKNPNPRKNPSEGAILAKDSGVSEQIEVGMDKRSNFATGSVVVKDSPGFRNKKGAILVKNFKVSEEGMGEFTLTDLDSCEVYLKGRIRALFFNRITNCRIYCGPVLGSILIEEVSGCLFMLASHQIRIHGAKESDFYLRVRSRPIIEDSGGVRFAPYGFFYEGIEEELTDSGLGEETGSWANVDDFKWLRAVQSPNWCVIPQEERAGVVDASVLEEKGGADQ</sequence>
<dbReference type="GO" id="GO:0005737">
    <property type="term" value="C:cytoplasm"/>
    <property type="evidence" value="ECO:0007669"/>
    <property type="project" value="UniProtKB-SubCell"/>
</dbReference>
<keyword evidence="5" id="KW-0143">Chaperone</keyword>
<dbReference type="PROSITE" id="PS51329">
    <property type="entry name" value="C_CAP_COFACTOR_C"/>
    <property type="match status" value="1"/>
</dbReference>
<keyword evidence="11" id="KW-1185">Reference proteome</keyword>
<dbReference type="SMART" id="SM00673">
    <property type="entry name" value="CARP"/>
    <property type="match status" value="2"/>
</dbReference>
<evidence type="ECO:0000313" key="9">
    <source>
        <dbReference type="EMBL" id="KAJ6812299.1"/>
    </source>
</evidence>
<keyword evidence="4" id="KW-0007">Acetylation</keyword>
<gene>
    <name evidence="9" type="ORF">M6B38_149395</name>
    <name evidence="10" type="ORF">M6B38_306520</name>
</gene>
<dbReference type="Pfam" id="PF07986">
    <property type="entry name" value="TBCC"/>
    <property type="match status" value="1"/>
</dbReference>
<dbReference type="InterPro" id="IPR016098">
    <property type="entry name" value="CAP/MinC_C"/>
</dbReference>
<proteinExistence type="inferred from homology"/>
<comment type="subunit">
    <text evidence="6">Supercomplex made of cofactors A to E. Cofactors A and D function by capturing and stabilizing tubulin in a quasi-native conformation. Cofactor E binds to the cofactor D-tubulin complex; interaction with cofactor C then causes the release of tubulin polypeptides that are committed to the native state.</text>
</comment>
<feature type="compositionally biased region" description="Basic and acidic residues" evidence="7">
    <location>
        <begin position="1"/>
        <end position="12"/>
    </location>
</feature>
<evidence type="ECO:0000256" key="6">
    <source>
        <dbReference type="ARBA" id="ARBA00026055"/>
    </source>
</evidence>
<comment type="subcellular location">
    <subcellularLocation>
        <location evidence="1">Cytoplasm</location>
    </subcellularLocation>
</comment>
<feature type="domain" description="C-CAP/cofactor C-like" evidence="8">
    <location>
        <begin position="172"/>
        <end position="329"/>
    </location>
</feature>
<reference evidence="10" key="1">
    <citation type="journal article" date="2023" name="GigaByte">
        <title>Genome assembly of the bearded iris, Iris pallida Lam.</title>
        <authorList>
            <person name="Bruccoleri R.E."/>
            <person name="Oakeley E.J."/>
            <person name="Faust A.M.E."/>
            <person name="Altorfer M."/>
            <person name="Dessus-Babus S."/>
            <person name="Burckhardt D."/>
            <person name="Oertli M."/>
            <person name="Naumann U."/>
            <person name="Petersen F."/>
            <person name="Wong J."/>
        </authorList>
    </citation>
    <scope>NUCLEOTIDE SEQUENCE</scope>
    <source>
        <strain evidence="10">GSM-AAB239-AS_SAM_17_03QT</strain>
    </source>
</reference>
<name>A0AAX6HLF7_IRIPA</name>
<evidence type="ECO:0000256" key="4">
    <source>
        <dbReference type="ARBA" id="ARBA00022990"/>
    </source>
</evidence>
<dbReference type="InterPro" id="IPR027684">
    <property type="entry name" value="TBCC"/>
</dbReference>
<dbReference type="GO" id="GO:0007023">
    <property type="term" value="P:post-chaperonin tubulin folding pathway"/>
    <property type="evidence" value="ECO:0007669"/>
    <property type="project" value="InterPro"/>
</dbReference>
<evidence type="ECO:0000256" key="7">
    <source>
        <dbReference type="SAM" id="MobiDB-lite"/>
    </source>
</evidence>
<protein>
    <submittedName>
        <fullName evidence="10">Tubulin-folding cofactor C</fullName>
    </submittedName>
</protein>
<dbReference type="AlphaFoldDB" id="A0AAX6HLF7"/>
<comment type="similarity">
    <text evidence="2">Belongs to the TBCC family.</text>
</comment>